<dbReference type="EMBL" id="LYVF01000197">
    <property type="protein sequence ID" value="OAT79445.1"/>
    <property type="molecule type" value="Genomic_DNA"/>
</dbReference>
<accession>A0A1B7LAU9</accession>
<keyword evidence="1" id="KW-0812">Transmembrane</keyword>
<name>A0A1B7LAU9_9FIRM</name>
<reference evidence="2 3" key="1">
    <citation type="submission" date="2016-04" db="EMBL/GenBank/DDBJ databases">
        <authorList>
            <person name="Evans L.H."/>
            <person name="Alamgir A."/>
            <person name="Owens N."/>
            <person name="Weber N.D."/>
            <person name="Virtaneva K."/>
            <person name="Barbian K."/>
            <person name="Babar A."/>
            <person name="Rosenke K."/>
        </authorList>
    </citation>
    <scope>NUCLEOTIDE SEQUENCE [LARGE SCALE GENOMIC DNA]</scope>
    <source>
        <strain evidence="2 3">LMa1</strain>
    </source>
</reference>
<keyword evidence="1" id="KW-1133">Transmembrane helix</keyword>
<evidence type="ECO:0000313" key="2">
    <source>
        <dbReference type="EMBL" id="OAT79445.1"/>
    </source>
</evidence>
<gene>
    <name evidence="2" type="ORF">A6M21_01580</name>
</gene>
<keyword evidence="1" id="KW-0472">Membrane</keyword>
<comment type="caution">
    <text evidence="2">The sequence shown here is derived from an EMBL/GenBank/DDBJ whole genome shotgun (WGS) entry which is preliminary data.</text>
</comment>
<keyword evidence="3" id="KW-1185">Reference proteome</keyword>
<sequence length="87" mass="10420">MSCRTIYLPEAELKAMATETAGLRLKHHWKNKLACWDLHPSRQADVVQTVYNFLDRYLTRCYPHIIFFGVVYLFIHIFFQLIRHIIP</sequence>
<protein>
    <submittedName>
        <fullName evidence="2">Uncharacterized protein</fullName>
    </submittedName>
</protein>
<evidence type="ECO:0000313" key="3">
    <source>
        <dbReference type="Proteomes" id="UP000078532"/>
    </source>
</evidence>
<feature type="transmembrane region" description="Helical" evidence="1">
    <location>
        <begin position="62"/>
        <end position="82"/>
    </location>
</feature>
<organism evidence="2 3">
    <name type="scientific">Desulfotomaculum copahuensis</name>
    <dbReference type="NCBI Taxonomy" id="1838280"/>
    <lineage>
        <taxon>Bacteria</taxon>
        <taxon>Bacillati</taxon>
        <taxon>Bacillota</taxon>
        <taxon>Clostridia</taxon>
        <taxon>Eubacteriales</taxon>
        <taxon>Desulfotomaculaceae</taxon>
        <taxon>Desulfotomaculum</taxon>
    </lineage>
</organism>
<proteinExistence type="predicted"/>
<evidence type="ECO:0000256" key="1">
    <source>
        <dbReference type="SAM" id="Phobius"/>
    </source>
</evidence>
<dbReference type="AlphaFoldDB" id="A0A1B7LAU9"/>
<dbReference type="Proteomes" id="UP000078532">
    <property type="component" value="Unassembled WGS sequence"/>
</dbReference>